<dbReference type="EMBL" id="GBBK01005588">
    <property type="protein sequence ID" value="JAC18894.1"/>
    <property type="molecule type" value="mRNA"/>
</dbReference>
<proteinExistence type="evidence at transcript level"/>
<organism evidence="2">
    <name type="scientific">Amblyomma cajennense</name>
    <name type="common">Cayenne tick</name>
    <name type="synonym">Acarus cajennensis</name>
    <dbReference type="NCBI Taxonomy" id="34607"/>
    <lineage>
        <taxon>Eukaryota</taxon>
        <taxon>Metazoa</taxon>
        <taxon>Ecdysozoa</taxon>
        <taxon>Arthropoda</taxon>
        <taxon>Chelicerata</taxon>
        <taxon>Arachnida</taxon>
        <taxon>Acari</taxon>
        <taxon>Parasitiformes</taxon>
        <taxon>Ixodida</taxon>
        <taxon>Ixodoidea</taxon>
        <taxon>Ixodidae</taxon>
        <taxon>Amblyomminae</taxon>
        <taxon>Amblyomma</taxon>
    </lineage>
</organism>
<keyword evidence="1" id="KW-1133">Transmembrane helix</keyword>
<reference evidence="2" key="1">
    <citation type="submission" date="2014-03" db="EMBL/GenBank/DDBJ databases">
        <title>The sialotranscriptome of Amblyomma triste, Amblyomma parvum and Amblyomma cajennense ticks, uncovered by 454-based RNA-seq.</title>
        <authorList>
            <person name="Garcia G.R."/>
            <person name="Gardinassi L.G."/>
            <person name="Ribeiro J.M."/>
            <person name="Anatriello E."/>
            <person name="Ferreira B.R."/>
            <person name="Moreira H.N."/>
            <person name="Mafra C."/>
            <person name="Olegario M.M."/>
            <person name="Szabo P.J."/>
            <person name="Miranda-Santos I.K."/>
            <person name="Maruyama S.R."/>
        </authorList>
    </citation>
    <scope>NUCLEOTIDE SEQUENCE</scope>
    <source>
        <strain evidence="2">Uberlandia</strain>
        <tissue evidence="2">Salivary glands</tissue>
    </source>
</reference>
<name>A0A023FDQ1_AMBCJ</name>
<keyword evidence="1" id="KW-0812">Transmembrane</keyword>
<keyword evidence="1" id="KW-0472">Membrane</keyword>
<accession>A0A023FDQ1</accession>
<feature type="transmembrane region" description="Helical" evidence="1">
    <location>
        <begin position="27"/>
        <end position="47"/>
    </location>
</feature>
<protein>
    <submittedName>
        <fullName evidence="2">Uncharacterized protein</fullName>
    </submittedName>
</protein>
<dbReference type="AlphaFoldDB" id="A0A023FDQ1"/>
<evidence type="ECO:0000256" key="1">
    <source>
        <dbReference type="SAM" id="Phobius"/>
    </source>
</evidence>
<evidence type="ECO:0000313" key="2">
    <source>
        <dbReference type="EMBL" id="JAC18894.1"/>
    </source>
</evidence>
<sequence>MRKAFVAYFLTLHAIFCDVYLNLPHLMPGFGVWAIAVQVPVMILVTGHLTGHATSSLTLPPDGTKVTQPTTTTTFLLRQLQPPPHFYLAAREGFAANAAG</sequence>